<organism evidence="20 21">
    <name type="scientific">Phialemonium atrogriseum</name>
    <dbReference type="NCBI Taxonomy" id="1093897"/>
    <lineage>
        <taxon>Eukaryota</taxon>
        <taxon>Fungi</taxon>
        <taxon>Dikarya</taxon>
        <taxon>Ascomycota</taxon>
        <taxon>Pezizomycotina</taxon>
        <taxon>Sordariomycetes</taxon>
        <taxon>Sordariomycetidae</taxon>
        <taxon>Cephalothecales</taxon>
        <taxon>Cephalothecaceae</taxon>
        <taxon>Phialemonium</taxon>
    </lineage>
</organism>
<evidence type="ECO:0000256" key="3">
    <source>
        <dbReference type="ARBA" id="ARBA00010031"/>
    </source>
</evidence>
<dbReference type="InterPro" id="IPR051735">
    <property type="entry name" value="CFEM_domain"/>
</dbReference>
<keyword evidence="5" id="KW-0964">Secreted</keyword>
<feature type="binding site" description="axial binding residue" evidence="15">
    <location>
        <position position="44"/>
    </location>
    <ligand>
        <name>heme</name>
        <dbReference type="ChEBI" id="CHEBI:30413"/>
    </ligand>
    <ligandPart>
        <name>Fe</name>
        <dbReference type="ChEBI" id="CHEBI:18248"/>
    </ligandPart>
</feature>
<evidence type="ECO:0000256" key="2">
    <source>
        <dbReference type="ARBA" id="ARBA00004613"/>
    </source>
</evidence>
<proteinExistence type="inferred from homology"/>
<evidence type="ECO:0000256" key="13">
    <source>
        <dbReference type="ARBA" id="ARBA00023180"/>
    </source>
</evidence>
<evidence type="ECO:0000313" key="21">
    <source>
        <dbReference type="Proteomes" id="UP001244011"/>
    </source>
</evidence>
<protein>
    <recommendedName>
        <fullName evidence="19">CFEM domain-containing protein</fullName>
    </recommendedName>
</protein>
<feature type="compositionally biased region" description="Low complexity" evidence="16">
    <location>
        <begin position="144"/>
        <end position="162"/>
    </location>
</feature>
<keyword evidence="7" id="KW-0336">GPI-anchor</keyword>
<dbReference type="PANTHER" id="PTHR37928">
    <property type="entry name" value="CFEM DOMAIN PROTEIN (AFU_ORTHOLOGUE AFUA_6G14090)"/>
    <property type="match status" value="1"/>
</dbReference>
<dbReference type="GO" id="GO:0005886">
    <property type="term" value="C:plasma membrane"/>
    <property type="evidence" value="ECO:0007669"/>
    <property type="project" value="UniProtKB-SubCell"/>
</dbReference>
<keyword evidence="12 15" id="KW-1015">Disulfide bond</keyword>
<dbReference type="PANTHER" id="PTHR37928:SF2">
    <property type="entry name" value="GPI ANCHORED CFEM DOMAIN PROTEIN (AFU_ORTHOLOGUE AFUA_6G10580)"/>
    <property type="match status" value="1"/>
</dbReference>
<keyword evidence="9 18" id="KW-0732">Signal</keyword>
<dbReference type="Proteomes" id="UP001244011">
    <property type="component" value="Unassembled WGS sequence"/>
</dbReference>
<feature type="domain" description="CFEM" evidence="19">
    <location>
        <begin position="1"/>
        <end position="111"/>
    </location>
</feature>
<accession>A0AAJ0C8Q4</accession>
<name>A0AAJ0C8Q4_9PEZI</name>
<dbReference type="Pfam" id="PF05730">
    <property type="entry name" value="CFEM"/>
    <property type="match status" value="1"/>
</dbReference>
<sequence>MKYSAVVVALLGAAVAQDLSMIPECAQKCITDAVSSSTNCKADDFPCICKNQNALIGGATPCVIEKCGADVATGKVLPATQKFCEEVAAGGGSSASASASASAPASSAPESSAPASSAPSSSAAETESATASASETVGPTGYPTGTSAPTGASNGTATATGAQPTSTVEIAGAAAAGSIGGLAMLLLGAVAAL</sequence>
<comment type="similarity">
    <text evidence="3">Belongs to the RBT5 family.</text>
</comment>
<keyword evidence="11 17" id="KW-0472">Membrane</keyword>
<feature type="disulfide bond" evidence="15">
    <location>
        <begin position="40"/>
        <end position="47"/>
    </location>
</feature>
<comment type="caution">
    <text evidence="15">Lacks conserved residue(s) required for the propagation of feature annotation.</text>
</comment>
<gene>
    <name evidence="20" type="ORF">QBC33DRAFT_512452</name>
</gene>
<reference evidence="20" key="1">
    <citation type="submission" date="2023-06" db="EMBL/GenBank/DDBJ databases">
        <title>Genome-scale phylogeny and comparative genomics of the fungal order Sordariales.</title>
        <authorList>
            <consortium name="Lawrence Berkeley National Laboratory"/>
            <person name="Hensen N."/>
            <person name="Bonometti L."/>
            <person name="Westerberg I."/>
            <person name="Brannstrom I.O."/>
            <person name="Guillou S."/>
            <person name="Cros-Aarteil S."/>
            <person name="Calhoun S."/>
            <person name="Haridas S."/>
            <person name="Kuo A."/>
            <person name="Mondo S."/>
            <person name="Pangilinan J."/>
            <person name="Riley R."/>
            <person name="Labutti K."/>
            <person name="Andreopoulos B."/>
            <person name="Lipzen A."/>
            <person name="Chen C."/>
            <person name="Yanf M."/>
            <person name="Daum C."/>
            <person name="Ng V."/>
            <person name="Clum A."/>
            <person name="Steindorff A."/>
            <person name="Ohm R."/>
            <person name="Martin F."/>
            <person name="Silar P."/>
            <person name="Natvig D."/>
            <person name="Lalanne C."/>
            <person name="Gautier V."/>
            <person name="Ament-Velasquez S.L."/>
            <person name="Kruys A."/>
            <person name="Hutchinson M.I."/>
            <person name="Powell A.J."/>
            <person name="Barry K."/>
            <person name="Miller A.N."/>
            <person name="Grigoriev I.V."/>
            <person name="Debuchy R."/>
            <person name="Gladieux P."/>
            <person name="Thoren M.H."/>
            <person name="Johannesson H."/>
        </authorList>
    </citation>
    <scope>NUCLEOTIDE SEQUENCE</scope>
    <source>
        <strain evidence="20">8032-3</strain>
    </source>
</reference>
<evidence type="ECO:0000256" key="6">
    <source>
        <dbReference type="ARBA" id="ARBA00022617"/>
    </source>
</evidence>
<keyword evidence="21" id="KW-1185">Reference proteome</keyword>
<keyword evidence="4" id="KW-1003">Cell membrane</keyword>
<keyword evidence="17" id="KW-1133">Transmembrane helix</keyword>
<comment type="subcellular location">
    <subcellularLocation>
        <location evidence="1">Cell membrane</location>
        <topology evidence="1">Lipid-anchor</topology>
        <topology evidence="1">GPI-anchor</topology>
    </subcellularLocation>
    <subcellularLocation>
        <location evidence="2">Secreted</location>
    </subcellularLocation>
</comment>
<evidence type="ECO:0000256" key="1">
    <source>
        <dbReference type="ARBA" id="ARBA00004609"/>
    </source>
</evidence>
<keyword evidence="13" id="KW-0325">Glycoprotein</keyword>
<dbReference type="InterPro" id="IPR008427">
    <property type="entry name" value="Extracellular_membr_CFEM_dom"/>
</dbReference>
<feature type="transmembrane region" description="Helical" evidence="17">
    <location>
        <begin position="170"/>
        <end position="192"/>
    </location>
</feature>
<keyword evidence="17" id="KW-0812">Transmembrane</keyword>
<evidence type="ECO:0000256" key="11">
    <source>
        <dbReference type="ARBA" id="ARBA00023136"/>
    </source>
</evidence>
<evidence type="ECO:0000256" key="4">
    <source>
        <dbReference type="ARBA" id="ARBA00022475"/>
    </source>
</evidence>
<evidence type="ECO:0000256" key="17">
    <source>
        <dbReference type="SAM" id="Phobius"/>
    </source>
</evidence>
<dbReference type="PROSITE" id="PS52012">
    <property type="entry name" value="CFEM"/>
    <property type="match status" value="1"/>
</dbReference>
<dbReference type="SMART" id="SM00747">
    <property type="entry name" value="CFEM"/>
    <property type="match status" value="1"/>
</dbReference>
<evidence type="ECO:0000256" key="7">
    <source>
        <dbReference type="ARBA" id="ARBA00022622"/>
    </source>
</evidence>
<evidence type="ECO:0000256" key="5">
    <source>
        <dbReference type="ARBA" id="ARBA00022525"/>
    </source>
</evidence>
<dbReference type="GO" id="GO:0098552">
    <property type="term" value="C:side of membrane"/>
    <property type="evidence" value="ECO:0007669"/>
    <property type="project" value="UniProtKB-KW"/>
</dbReference>
<evidence type="ECO:0000256" key="9">
    <source>
        <dbReference type="ARBA" id="ARBA00022729"/>
    </source>
</evidence>
<dbReference type="RefSeq" id="XP_060286932.1">
    <property type="nucleotide sequence ID" value="XM_060425909.1"/>
</dbReference>
<evidence type="ECO:0000256" key="15">
    <source>
        <dbReference type="PROSITE-ProRule" id="PRU01356"/>
    </source>
</evidence>
<comment type="caution">
    <text evidence="20">The sequence shown here is derived from an EMBL/GenBank/DDBJ whole genome shotgun (WGS) entry which is preliminary data.</text>
</comment>
<dbReference type="EMBL" id="MU839000">
    <property type="protein sequence ID" value="KAK1770719.1"/>
    <property type="molecule type" value="Genomic_DNA"/>
</dbReference>
<dbReference type="GO" id="GO:0046872">
    <property type="term" value="F:metal ion binding"/>
    <property type="evidence" value="ECO:0007669"/>
    <property type="project" value="UniProtKB-UniRule"/>
</dbReference>
<keyword evidence="10 15" id="KW-0408">Iron</keyword>
<feature type="chain" id="PRO_5042584857" description="CFEM domain-containing protein" evidence="18">
    <location>
        <begin position="17"/>
        <end position="193"/>
    </location>
</feature>
<evidence type="ECO:0000313" key="20">
    <source>
        <dbReference type="EMBL" id="KAK1770719.1"/>
    </source>
</evidence>
<evidence type="ECO:0000256" key="12">
    <source>
        <dbReference type="ARBA" id="ARBA00023157"/>
    </source>
</evidence>
<dbReference type="AlphaFoldDB" id="A0AAJ0C8Q4"/>
<keyword evidence="6 15" id="KW-0349">Heme</keyword>
<evidence type="ECO:0000259" key="19">
    <source>
        <dbReference type="PROSITE" id="PS52012"/>
    </source>
</evidence>
<feature type="compositionally biased region" description="Low complexity" evidence="16">
    <location>
        <begin position="98"/>
        <end position="136"/>
    </location>
</feature>
<keyword evidence="14" id="KW-0449">Lipoprotein</keyword>
<evidence type="ECO:0000256" key="18">
    <source>
        <dbReference type="SAM" id="SignalP"/>
    </source>
</evidence>
<evidence type="ECO:0000256" key="16">
    <source>
        <dbReference type="SAM" id="MobiDB-lite"/>
    </source>
</evidence>
<feature type="region of interest" description="Disordered" evidence="16">
    <location>
        <begin position="98"/>
        <end position="162"/>
    </location>
</feature>
<feature type="signal peptide" evidence="18">
    <location>
        <begin position="1"/>
        <end position="16"/>
    </location>
</feature>
<evidence type="ECO:0000256" key="14">
    <source>
        <dbReference type="ARBA" id="ARBA00023288"/>
    </source>
</evidence>
<keyword evidence="8 15" id="KW-0479">Metal-binding</keyword>
<dbReference type="GO" id="GO:0005576">
    <property type="term" value="C:extracellular region"/>
    <property type="evidence" value="ECO:0007669"/>
    <property type="project" value="UniProtKB-SubCell"/>
</dbReference>
<evidence type="ECO:0000256" key="8">
    <source>
        <dbReference type="ARBA" id="ARBA00022723"/>
    </source>
</evidence>
<dbReference type="GeneID" id="85309096"/>
<evidence type="ECO:0000256" key="10">
    <source>
        <dbReference type="ARBA" id="ARBA00023004"/>
    </source>
</evidence>